<comment type="subcellular location">
    <subcellularLocation>
        <location evidence="3">Cytoplasm</location>
    </subcellularLocation>
</comment>
<comment type="function">
    <text evidence="2">Catalyzes the Claisen rearrangement of chorismate to prephenate and the decarboxylation/dehydration of prephenate to phenylpyruvate.</text>
</comment>
<dbReference type="PROSITE" id="PS51671">
    <property type="entry name" value="ACT"/>
    <property type="match status" value="1"/>
</dbReference>
<name>A0A972W0F8_9GAMM</name>
<dbReference type="PIRSF" id="PIRSF001500">
    <property type="entry name" value="Chor_mut_pdt_Ppr"/>
    <property type="match status" value="1"/>
</dbReference>
<dbReference type="SMART" id="SM00830">
    <property type="entry name" value="CM_2"/>
    <property type="match status" value="1"/>
</dbReference>
<feature type="domain" description="Chorismate mutase" evidence="21">
    <location>
        <begin position="9"/>
        <end position="103"/>
    </location>
</feature>
<dbReference type="InterPro" id="IPR002701">
    <property type="entry name" value="CM_II_prokaryot"/>
</dbReference>
<comment type="catalytic activity">
    <reaction evidence="1">
        <text>chorismate = prephenate</text>
        <dbReference type="Rhea" id="RHEA:13897"/>
        <dbReference type="ChEBI" id="CHEBI:29748"/>
        <dbReference type="ChEBI" id="CHEBI:29934"/>
        <dbReference type="EC" id="5.4.99.5"/>
    </reaction>
</comment>
<feature type="site" description="Essential for prephenate dehydratase activity" evidence="19">
    <location>
        <position position="272"/>
    </location>
</feature>
<keyword evidence="12" id="KW-0584">Phenylalanine biosynthesis</keyword>
<evidence type="ECO:0000256" key="16">
    <source>
        <dbReference type="ARBA" id="ARBA00031175"/>
    </source>
</evidence>
<evidence type="ECO:0000256" key="11">
    <source>
        <dbReference type="ARBA" id="ARBA00023141"/>
    </source>
</evidence>
<gene>
    <name evidence="24" type="primary">pheA</name>
    <name evidence="24" type="ORF">HQ497_15400</name>
</gene>
<evidence type="ECO:0000256" key="2">
    <source>
        <dbReference type="ARBA" id="ARBA00002364"/>
    </source>
</evidence>
<dbReference type="GO" id="GO:0004106">
    <property type="term" value="F:chorismate mutase activity"/>
    <property type="evidence" value="ECO:0007669"/>
    <property type="project" value="UniProtKB-EC"/>
</dbReference>
<comment type="pathway">
    <text evidence="5">Metabolic intermediate biosynthesis; prephenate biosynthesis; prephenate from chorismate: step 1/1.</text>
</comment>
<evidence type="ECO:0000256" key="14">
    <source>
        <dbReference type="ARBA" id="ARBA00023239"/>
    </source>
</evidence>
<keyword evidence="9" id="KW-0963">Cytoplasm</keyword>
<feature type="domain" description="ACT" evidence="23">
    <location>
        <begin position="291"/>
        <end position="368"/>
    </location>
</feature>
<evidence type="ECO:0000256" key="18">
    <source>
        <dbReference type="ARBA" id="ARBA00047848"/>
    </source>
</evidence>
<evidence type="ECO:0000259" key="21">
    <source>
        <dbReference type="PROSITE" id="PS51168"/>
    </source>
</evidence>
<feature type="domain" description="Prephenate dehydratase" evidence="22">
    <location>
        <begin position="103"/>
        <end position="279"/>
    </location>
</feature>
<evidence type="ECO:0000256" key="12">
    <source>
        <dbReference type="ARBA" id="ARBA00023222"/>
    </source>
</evidence>
<dbReference type="FunFam" id="3.40.190.10:FF:000034">
    <property type="entry name" value="Chorismate mutase/prephenate dehydratase"/>
    <property type="match status" value="1"/>
</dbReference>
<dbReference type="NCBIfam" id="TIGR01807">
    <property type="entry name" value="CM_P2"/>
    <property type="match status" value="1"/>
</dbReference>
<evidence type="ECO:0000313" key="25">
    <source>
        <dbReference type="Proteomes" id="UP000754644"/>
    </source>
</evidence>
<evidence type="ECO:0000256" key="17">
    <source>
        <dbReference type="ARBA" id="ARBA00031520"/>
    </source>
</evidence>
<comment type="caution">
    <text evidence="24">The sequence shown here is derived from an EMBL/GenBank/DDBJ whole genome shotgun (WGS) entry which is preliminary data.</text>
</comment>
<evidence type="ECO:0000256" key="20">
    <source>
        <dbReference type="SAM" id="Coils"/>
    </source>
</evidence>
<sequence length="374" mass="41223">MTTEDESTAGAHEQLDQLRQRIDALDSEILDLLNERARCALDVAEVKQAASGDVAPIFYRPEREAQVLRNIAAKNPGPLSDEKVIQVYRQIMSACLALEEPLKVAYLGPEGTFTQLATLKQFGHAVVGVPMITVDDVFREVAAENCNYGVVPVENSTEGVVSHTLDNFLNSSLRVCGEVELRIHHHLMVAPGTNPEKITRIYAHQQTFGQCRRWLDGHYPRIPRITASSNAEAARLALAEEGAAAIAGEIAAETYGLTVLSKKIEDESDNTTRFIVVGREVIGPSGKDKTSIMVSTHNQPGALYKLLEPFHRHDVSLTSIETRPSRTGMWSYVFFIDFEGHAQDDIVAQVISEIDSDVLEIKMLGSYPRAITSL</sequence>
<dbReference type="Pfam" id="PF00800">
    <property type="entry name" value="PDT"/>
    <property type="match status" value="1"/>
</dbReference>
<dbReference type="FunFam" id="3.40.190.10:FF:000029">
    <property type="entry name" value="Chorismate mutase/Prephenate dehydratase"/>
    <property type="match status" value="1"/>
</dbReference>
<dbReference type="InterPro" id="IPR045865">
    <property type="entry name" value="ACT-like_dom_sf"/>
</dbReference>
<evidence type="ECO:0000256" key="8">
    <source>
        <dbReference type="ARBA" id="ARBA00014401"/>
    </source>
</evidence>
<keyword evidence="20" id="KW-0175">Coiled coil</keyword>
<dbReference type="Gene3D" id="3.40.190.10">
    <property type="entry name" value="Periplasmic binding protein-like II"/>
    <property type="match status" value="2"/>
</dbReference>
<dbReference type="PROSITE" id="PS51171">
    <property type="entry name" value="PREPHENATE_DEHYDR_3"/>
    <property type="match status" value="1"/>
</dbReference>
<dbReference type="Proteomes" id="UP000754644">
    <property type="component" value="Unassembled WGS sequence"/>
</dbReference>
<dbReference type="CDD" id="cd04905">
    <property type="entry name" value="ACT_CM-PDT"/>
    <property type="match status" value="1"/>
</dbReference>
<dbReference type="PROSITE" id="PS00857">
    <property type="entry name" value="PREPHENATE_DEHYDR_1"/>
    <property type="match status" value="1"/>
</dbReference>
<dbReference type="EMBL" id="JABMOJ010000573">
    <property type="protein sequence ID" value="NQV66744.1"/>
    <property type="molecule type" value="Genomic_DNA"/>
</dbReference>
<dbReference type="FunFam" id="1.20.59.10:FF:000004">
    <property type="entry name" value="Prephenate dehydratase"/>
    <property type="match status" value="1"/>
</dbReference>
<dbReference type="CDD" id="cd13630">
    <property type="entry name" value="PBP2_PDT_1"/>
    <property type="match status" value="1"/>
</dbReference>
<evidence type="ECO:0000256" key="9">
    <source>
        <dbReference type="ARBA" id="ARBA00022490"/>
    </source>
</evidence>
<organism evidence="24 25">
    <name type="scientific">SAR86 cluster bacterium</name>
    <dbReference type="NCBI Taxonomy" id="2030880"/>
    <lineage>
        <taxon>Bacteria</taxon>
        <taxon>Pseudomonadati</taxon>
        <taxon>Pseudomonadota</taxon>
        <taxon>Gammaproteobacteria</taxon>
        <taxon>SAR86 cluster</taxon>
    </lineage>
</organism>
<dbReference type="PROSITE" id="PS51168">
    <property type="entry name" value="CHORISMATE_MUT_2"/>
    <property type="match status" value="1"/>
</dbReference>
<dbReference type="Gene3D" id="1.20.59.10">
    <property type="entry name" value="Chorismate mutase"/>
    <property type="match status" value="1"/>
</dbReference>
<dbReference type="InterPro" id="IPR018528">
    <property type="entry name" value="Preph_deHydtase_CS"/>
</dbReference>
<evidence type="ECO:0000259" key="22">
    <source>
        <dbReference type="PROSITE" id="PS51171"/>
    </source>
</evidence>
<dbReference type="EC" id="4.2.1.51" evidence="7"/>
<keyword evidence="11" id="KW-0057">Aromatic amino acid biosynthesis</keyword>
<evidence type="ECO:0000256" key="15">
    <source>
        <dbReference type="ARBA" id="ARBA00023268"/>
    </source>
</evidence>
<evidence type="ECO:0000256" key="13">
    <source>
        <dbReference type="ARBA" id="ARBA00023235"/>
    </source>
</evidence>
<evidence type="ECO:0000256" key="3">
    <source>
        <dbReference type="ARBA" id="ARBA00004496"/>
    </source>
</evidence>
<evidence type="ECO:0000256" key="10">
    <source>
        <dbReference type="ARBA" id="ARBA00022605"/>
    </source>
</evidence>
<accession>A0A972W0F8</accession>
<evidence type="ECO:0000256" key="6">
    <source>
        <dbReference type="ARBA" id="ARBA00012404"/>
    </source>
</evidence>
<dbReference type="InterPro" id="IPR010957">
    <property type="entry name" value="G/b/e-P-prot_chorismate_mutase"/>
</dbReference>
<dbReference type="InterPro" id="IPR001086">
    <property type="entry name" value="Preph_deHydtase"/>
</dbReference>
<keyword evidence="14 24" id="KW-0456">Lyase</keyword>
<dbReference type="GO" id="GO:0046417">
    <property type="term" value="P:chorismate metabolic process"/>
    <property type="evidence" value="ECO:0007669"/>
    <property type="project" value="InterPro"/>
</dbReference>
<dbReference type="InterPro" id="IPR008242">
    <property type="entry name" value="Chor_mutase/pphenate_deHydtase"/>
</dbReference>
<evidence type="ECO:0000256" key="7">
    <source>
        <dbReference type="ARBA" id="ARBA00013147"/>
    </source>
</evidence>
<dbReference type="EC" id="5.4.99.5" evidence="6"/>
<dbReference type="Pfam" id="PF01817">
    <property type="entry name" value="CM_2"/>
    <property type="match status" value="1"/>
</dbReference>
<dbReference type="AlphaFoldDB" id="A0A972W0F8"/>
<dbReference type="SUPFAM" id="SSF55021">
    <property type="entry name" value="ACT-like"/>
    <property type="match status" value="1"/>
</dbReference>
<dbReference type="GO" id="GO:0009094">
    <property type="term" value="P:L-phenylalanine biosynthetic process"/>
    <property type="evidence" value="ECO:0007669"/>
    <property type="project" value="UniProtKB-KW"/>
</dbReference>
<comment type="catalytic activity">
    <reaction evidence="18">
        <text>prephenate + H(+) = 3-phenylpyruvate + CO2 + H2O</text>
        <dbReference type="Rhea" id="RHEA:21648"/>
        <dbReference type="ChEBI" id="CHEBI:15377"/>
        <dbReference type="ChEBI" id="CHEBI:15378"/>
        <dbReference type="ChEBI" id="CHEBI:16526"/>
        <dbReference type="ChEBI" id="CHEBI:18005"/>
        <dbReference type="ChEBI" id="CHEBI:29934"/>
        <dbReference type="EC" id="4.2.1.51"/>
    </reaction>
</comment>
<keyword evidence="10" id="KW-0028">Amino-acid biosynthesis</keyword>
<dbReference type="PANTHER" id="PTHR21022:SF19">
    <property type="entry name" value="PREPHENATE DEHYDRATASE-RELATED"/>
    <property type="match status" value="1"/>
</dbReference>
<dbReference type="InterPro" id="IPR036979">
    <property type="entry name" value="CM_dom_sf"/>
</dbReference>
<dbReference type="FunFam" id="3.30.70.260:FF:000012">
    <property type="entry name" value="Prephenate dehydratase"/>
    <property type="match status" value="1"/>
</dbReference>
<keyword evidence="15" id="KW-0511">Multifunctional enzyme</keyword>
<keyword evidence="13" id="KW-0413">Isomerase</keyword>
<reference evidence="24" key="1">
    <citation type="submission" date="2020-05" db="EMBL/GenBank/DDBJ databases">
        <title>Sulfur intermediates as new biogeochemical hubs in an aquatic model microbial ecosystem.</title>
        <authorList>
            <person name="Vigneron A."/>
        </authorList>
    </citation>
    <scope>NUCLEOTIDE SEQUENCE</scope>
    <source>
        <strain evidence="24">Bin.250</strain>
    </source>
</reference>
<dbReference type="Gene3D" id="3.30.70.260">
    <property type="match status" value="1"/>
</dbReference>
<dbReference type="GO" id="GO:0004664">
    <property type="term" value="F:prephenate dehydratase activity"/>
    <property type="evidence" value="ECO:0007669"/>
    <property type="project" value="UniProtKB-EC"/>
</dbReference>
<evidence type="ECO:0000256" key="19">
    <source>
        <dbReference type="PIRSR" id="PIRSR001500-2"/>
    </source>
</evidence>
<dbReference type="InterPro" id="IPR002912">
    <property type="entry name" value="ACT_dom"/>
</dbReference>
<proteinExistence type="predicted"/>
<evidence type="ECO:0000256" key="1">
    <source>
        <dbReference type="ARBA" id="ARBA00000824"/>
    </source>
</evidence>
<dbReference type="SUPFAM" id="SSF48600">
    <property type="entry name" value="Chorismate mutase II"/>
    <property type="match status" value="1"/>
</dbReference>
<evidence type="ECO:0000313" key="24">
    <source>
        <dbReference type="EMBL" id="NQV66744.1"/>
    </source>
</evidence>
<dbReference type="NCBIfam" id="NF008865">
    <property type="entry name" value="PRK11898.1"/>
    <property type="match status" value="1"/>
</dbReference>
<dbReference type="PANTHER" id="PTHR21022">
    <property type="entry name" value="PREPHENATE DEHYDRATASE P PROTEIN"/>
    <property type="match status" value="1"/>
</dbReference>
<evidence type="ECO:0000256" key="4">
    <source>
        <dbReference type="ARBA" id="ARBA00004741"/>
    </source>
</evidence>
<dbReference type="InterPro" id="IPR036263">
    <property type="entry name" value="Chorismate_II_sf"/>
</dbReference>
<protein>
    <recommendedName>
        <fullName evidence="8">Bifunctional chorismate mutase/prephenate dehydratase</fullName>
        <ecNumber evidence="7">4.2.1.51</ecNumber>
        <ecNumber evidence="6">5.4.99.5</ecNumber>
    </recommendedName>
    <alternativeName>
        <fullName evidence="17">Chorismate mutase-prephenate dehydratase</fullName>
    </alternativeName>
    <alternativeName>
        <fullName evidence="16">p-protein</fullName>
    </alternativeName>
</protein>
<feature type="coiled-coil region" evidence="20">
    <location>
        <begin position="8"/>
        <end position="35"/>
    </location>
</feature>
<dbReference type="SUPFAM" id="SSF53850">
    <property type="entry name" value="Periplasmic binding protein-like II"/>
    <property type="match status" value="1"/>
</dbReference>
<dbReference type="Pfam" id="PF01842">
    <property type="entry name" value="ACT"/>
    <property type="match status" value="1"/>
</dbReference>
<evidence type="ECO:0000259" key="23">
    <source>
        <dbReference type="PROSITE" id="PS51671"/>
    </source>
</evidence>
<comment type="pathway">
    <text evidence="4">Amino-acid biosynthesis; L-phenylalanine biosynthesis; phenylpyruvate from prephenate: step 1/1.</text>
</comment>
<evidence type="ECO:0000256" key="5">
    <source>
        <dbReference type="ARBA" id="ARBA00004817"/>
    </source>
</evidence>
<dbReference type="GO" id="GO:0005737">
    <property type="term" value="C:cytoplasm"/>
    <property type="evidence" value="ECO:0007669"/>
    <property type="project" value="UniProtKB-SubCell"/>
</dbReference>